<comment type="caution">
    <text evidence="1">The sequence shown here is derived from an EMBL/GenBank/DDBJ whole genome shotgun (WGS) entry which is preliminary data.</text>
</comment>
<dbReference type="EMBL" id="QKUF01000032">
    <property type="protein sequence ID" value="PZW22527.1"/>
    <property type="molecule type" value="Genomic_DNA"/>
</dbReference>
<keyword evidence="2" id="KW-1185">Reference proteome</keyword>
<gene>
    <name evidence="1" type="ORF">EI42_05433</name>
</gene>
<dbReference type="Proteomes" id="UP000248806">
    <property type="component" value="Unassembled WGS sequence"/>
</dbReference>
<name>A0A326U011_THEHA</name>
<organism evidence="1 2">
    <name type="scientific">Thermosporothrix hazakensis</name>
    <dbReference type="NCBI Taxonomy" id="644383"/>
    <lineage>
        <taxon>Bacteria</taxon>
        <taxon>Bacillati</taxon>
        <taxon>Chloroflexota</taxon>
        <taxon>Ktedonobacteria</taxon>
        <taxon>Ktedonobacterales</taxon>
        <taxon>Thermosporotrichaceae</taxon>
        <taxon>Thermosporothrix</taxon>
    </lineage>
</organism>
<proteinExistence type="predicted"/>
<reference evidence="1 2" key="1">
    <citation type="submission" date="2018-06" db="EMBL/GenBank/DDBJ databases">
        <title>Genomic Encyclopedia of Archaeal and Bacterial Type Strains, Phase II (KMG-II): from individual species to whole genera.</title>
        <authorList>
            <person name="Goeker M."/>
        </authorList>
    </citation>
    <scope>NUCLEOTIDE SEQUENCE [LARGE SCALE GENOMIC DNA]</scope>
    <source>
        <strain evidence="1 2">ATCC BAA-1881</strain>
    </source>
</reference>
<dbReference type="AlphaFoldDB" id="A0A326U011"/>
<evidence type="ECO:0000313" key="1">
    <source>
        <dbReference type="EMBL" id="PZW22527.1"/>
    </source>
</evidence>
<accession>A0A326U011</accession>
<protein>
    <submittedName>
        <fullName evidence="1">Uncharacterized protein</fullName>
    </submittedName>
</protein>
<sequence length="83" mass="9064">MVGASFCASQQDRENQAITADIVKGEGGKSIVPQGNRFVSQPCSTHPCIHFCRQLAPVLAPVERHFQTRNILTPFPDQEANTA</sequence>
<evidence type="ECO:0000313" key="2">
    <source>
        <dbReference type="Proteomes" id="UP000248806"/>
    </source>
</evidence>